<dbReference type="InterPro" id="IPR004111">
    <property type="entry name" value="Repressor_TetR_C"/>
</dbReference>
<dbReference type="PANTHER" id="PTHR30055">
    <property type="entry name" value="HTH-TYPE TRANSCRIPTIONAL REGULATOR RUTR"/>
    <property type="match status" value="1"/>
</dbReference>
<keyword evidence="1" id="KW-0805">Transcription regulation</keyword>
<dbReference type="Proteomes" id="UP000095210">
    <property type="component" value="Chromosome"/>
</dbReference>
<keyword evidence="3" id="KW-0804">Transcription</keyword>
<accession>A0AAC9HPJ1</accession>
<dbReference type="InterPro" id="IPR036271">
    <property type="entry name" value="Tet_transcr_reg_TetR-rel_C_sf"/>
</dbReference>
<dbReference type="GO" id="GO:0045892">
    <property type="term" value="P:negative regulation of DNA-templated transcription"/>
    <property type="evidence" value="ECO:0007669"/>
    <property type="project" value="InterPro"/>
</dbReference>
<keyword evidence="2 4" id="KW-0238">DNA-binding</keyword>
<proteinExistence type="predicted"/>
<dbReference type="InterPro" id="IPR009057">
    <property type="entry name" value="Homeodomain-like_sf"/>
</dbReference>
<dbReference type="SUPFAM" id="SSF48498">
    <property type="entry name" value="Tetracyclin repressor-like, C-terminal domain"/>
    <property type="match status" value="1"/>
</dbReference>
<dbReference type="PANTHER" id="PTHR30055:SF151">
    <property type="entry name" value="TRANSCRIPTIONAL REGULATORY PROTEIN"/>
    <property type="match status" value="1"/>
</dbReference>
<dbReference type="KEGG" id="ahm:TL08_10670"/>
<feature type="DNA-binding region" description="H-T-H motif" evidence="4">
    <location>
        <begin position="62"/>
        <end position="81"/>
    </location>
</feature>
<evidence type="ECO:0000256" key="4">
    <source>
        <dbReference type="PROSITE-ProRule" id="PRU00335"/>
    </source>
</evidence>
<evidence type="ECO:0000256" key="2">
    <source>
        <dbReference type="ARBA" id="ARBA00023125"/>
    </source>
</evidence>
<evidence type="ECO:0000259" key="5">
    <source>
        <dbReference type="PROSITE" id="PS50977"/>
    </source>
</evidence>
<dbReference type="Gene3D" id="1.10.357.10">
    <property type="entry name" value="Tetracycline Repressor, domain 2"/>
    <property type="match status" value="1"/>
</dbReference>
<dbReference type="PROSITE" id="PS50977">
    <property type="entry name" value="HTH_TETR_2"/>
    <property type="match status" value="1"/>
</dbReference>
<protein>
    <submittedName>
        <fullName evidence="6">Transcriptional regulator, TetR family</fullName>
    </submittedName>
</protein>
<dbReference type="AlphaFoldDB" id="A0AAC9HPJ1"/>
<gene>
    <name evidence="6" type="ORF">TL08_10670</name>
</gene>
<dbReference type="RefSeq" id="WP_069848516.1">
    <property type="nucleotide sequence ID" value="NZ_CP014859.1"/>
</dbReference>
<dbReference type="Pfam" id="PF00440">
    <property type="entry name" value="TetR_N"/>
    <property type="match status" value="1"/>
</dbReference>
<feature type="domain" description="HTH tetR-type" evidence="5">
    <location>
        <begin position="39"/>
        <end position="99"/>
    </location>
</feature>
<sequence>MGDDGRADEVRQDTEIELPPALALLWGRTDRPRSGPRPGLSLEAIIEAAVEVADADGLEGLSMAKVAQRLGFTTMSLYRYVSGKDVLLVLMSDRASRMPAEVIPESGDWRTRLETWTRAQLDMYQSRPWLVDIKITGPPLLPSSMDWMEHGLRAVADTPLNARSRLGVIEILTGYVRNQARFSRDLGQRDPQQHSSTGYGQALAQLVDSRTHWALVDLVGSGILDGAPDETLQEGYLDEDFDFGLKIILDGIAAMIAEHGSD</sequence>
<dbReference type="GO" id="GO:0003700">
    <property type="term" value="F:DNA-binding transcription factor activity"/>
    <property type="evidence" value="ECO:0007669"/>
    <property type="project" value="TreeGrafter"/>
</dbReference>
<dbReference type="EMBL" id="CP014859">
    <property type="protein sequence ID" value="AOS62948.1"/>
    <property type="molecule type" value="Genomic_DNA"/>
</dbReference>
<keyword evidence="7" id="KW-1185">Reference proteome</keyword>
<organism evidence="6 7">
    <name type="scientific">Actinoalloteichus hymeniacidonis</name>
    <dbReference type="NCBI Taxonomy" id="340345"/>
    <lineage>
        <taxon>Bacteria</taxon>
        <taxon>Bacillati</taxon>
        <taxon>Actinomycetota</taxon>
        <taxon>Actinomycetes</taxon>
        <taxon>Pseudonocardiales</taxon>
        <taxon>Pseudonocardiaceae</taxon>
        <taxon>Actinoalloteichus</taxon>
    </lineage>
</organism>
<evidence type="ECO:0000313" key="7">
    <source>
        <dbReference type="Proteomes" id="UP000095210"/>
    </source>
</evidence>
<dbReference type="Pfam" id="PF02909">
    <property type="entry name" value="TetR_C_1"/>
    <property type="match status" value="1"/>
</dbReference>
<dbReference type="GO" id="GO:0000976">
    <property type="term" value="F:transcription cis-regulatory region binding"/>
    <property type="evidence" value="ECO:0007669"/>
    <property type="project" value="TreeGrafter"/>
</dbReference>
<evidence type="ECO:0000256" key="3">
    <source>
        <dbReference type="ARBA" id="ARBA00023163"/>
    </source>
</evidence>
<evidence type="ECO:0000256" key="1">
    <source>
        <dbReference type="ARBA" id="ARBA00023015"/>
    </source>
</evidence>
<name>A0AAC9HPJ1_9PSEU</name>
<dbReference type="InterPro" id="IPR001647">
    <property type="entry name" value="HTH_TetR"/>
</dbReference>
<evidence type="ECO:0000313" key="6">
    <source>
        <dbReference type="EMBL" id="AOS62948.1"/>
    </source>
</evidence>
<dbReference type="SUPFAM" id="SSF46689">
    <property type="entry name" value="Homeodomain-like"/>
    <property type="match status" value="1"/>
</dbReference>
<dbReference type="InterPro" id="IPR050109">
    <property type="entry name" value="HTH-type_TetR-like_transc_reg"/>
</dbReference>
<dbReference type="Gene3D" id="1.10.10.60">
    <property type="entry name" value="Homeodomain-like"/>
    <property type="match status" value="1"/>
</dbReference>
<reference evidence="7" key="1">
    <citation type="submission" date="2016-03" db="EMBL/GenBank/DDBJ databases">
        <title>Complete genome sequence of the type strain Actinoalloteichus hymeniacidonis DSM 45092.</title>
        <authorList>
            <person name="Schaffert L."/>
            <person name="Albersmeier A."/>
            <person name="Winkler A."/>
            <person name="Kalinowski J."/>
            <person name="Zotchev S."/>
            <person name="Ruckert C."/>
        </authorList>
    </citation>
    <scope>NUCLEOTIDE SEQUENCE [LARGE SCALE GENOMIC DNA]</scope>
    <source>
        <strain evidence="7">HPA177(T) (DSM 45092(T))</strain>
    </source>
</reference>